<dbReference type="InterPro" id="IPR013325">
    <property type="entry name" value="RNA_pol_sigma_r2"/>
</dbReference>
<dbReference type="Proteomes" id="UP000837803">
    <property type="component" value="Unassembled WGS sequence"/>
</dbReference>
<dbReference type="InterPro" id="IPR014284">
    <property type="entry name" value="RNA_pol_sigma-70_dom"/>
</dbReference>
<sequence>MYEVPSSADWSDTYAAYSAELREFVRTRVPAPEVDDLLQDVWVRLAEALETQHIAQPRAWLYRVTRNRIADLYRGQESRPAVRDLQDGDAYVAPTLSGDTTDVLEEITDALDLLPPKQREVFTRNELEGETLREIADDLGVPLKTVISRKGYARRRLQDILLDTYVDYFGLE</sequence>
<keyword evidence="5" id="KW-0804">Transcription</keyword>
<proteinExistence type="inferred from homology"/>
<dbReference type="CDD" id="cd06171">
    <property type="entry name" value="Sigma70_r4"/>
    <property type="match status" value="1"/>
</dbReference>
<dbReference type="SUPFAM" id="SSF88946">
    <property type="entry name" value="Sigma2 domain of RNA polymerase sigma factors"/>
    <property type="match status" value="1"/>
</dbReference>
<dbReference type="PANTHER" id="PTHR43133:SF8">
    <property type="entry name" value="RNA POLYMERASE SIGMA FACTOR HI_1459-RELATED"/>
    <property type="match status" value="1"/>
</dbReference>
<dbReference type="InterPro" id="IPR036388">
    <property type="entry name" value="WH-like_DNA-bd_sf"/>
</dbReference>
<dbReference type="EMBL" id="CAKLPZ010000001">
    <property type="protein sequence ID" value="CAH0999382.1"/>
    <property type="molecule type" value="Genomic_DNA"/>
</dbReference>
<dbReference type="Gene3D" id="1.10.1740.10">
    <property type="match status" value="1"/>
</dbReference>
<dbReference type="RefSeq" id="WP_238749567.1">
    <property type="nucleotide sequence ID" value="NZ_CAKLPZ010000001.1"/>
</dbReference>
<evidence type="ECO:0000256" key="4">
    <source>
        <dbReference type="ARBA" id="ARBA00023125"/>
    </source>
</evidence>
<evidence type="ECO:0000313" key="8">
    <source>
        <dbReference type="EMBL" id="CAH0999382.1"/>
    </source>
</evidence>
<keyword evidence="4" id="KW-0238">DNA-binding</keyword>
<protein>
    <submittedName>
        <fullName evidence="8">ECF RNA polymerase sigma factor SigR</fullName>
    </submittedName>
</protein>
<evidence type="ECO:0000313" key="9">
    <source>
        <dbReference type="Proteomes" id="UP000837803"/>
    </source>
</evidence>
<keyword evidence="3" id="KW-0731">Sigma factor</keyword>
<reference evidence="8" key="1">
    <citation type="submission" date="2021-12" db="EMBL/GenBank/DDBJ databases">
        <authorList>
            <person name="Rodrigo-Torres L."/>
            <person name="Arahal R. D."/>
            <person name="Lucena T."/>
        </authorList>
    </citation>
    <scope>NUCLEOTIDE SEQUENCE</scope>
    <source>
        <strain evidence="8">CECT 8419</strain>
    </source>
</reference>
<keyword evidence="2" id="KW-0805">Transcription regulation</keyword>
<feature type="domain" description="RNA polymerase sigma-70 region 2" evidence="6">
    <location>
        <begin position="14"/>
        <end position="77"/>
    </location>
</feature>
<comment type="caution">
    <text evidence="8">The sequence shown here is derived from an EMBL/GenBank/DDBJ whole genome shotgun (WGS) entry which is preliminary data.</text>
</comment>
<accession>A0ABN8F573</accession>
<dbReference type="InterPro" id="IPR007627">
    <property type="entry name" value="RNA_pol_sigma70_r2"/>
</dbReference>
<evidence type="ECO:0000256" key="3">
    <source>
        <dbReference type="ARBA" id="ARBA00023082"/>
    </source>
</evidence>
<dbReference type="Pfam" id="PF08281">
    <property type="entry name" value="Sigma70_r4_2"/>
    <property type="match status" value="1"/>
</dbReference>
<evidence type="ECO:0000259" key="7">
    <source>
        <dbReference type="Pfam" id="PF08281"/>
    </source>
</evidence>
<dbReference type="PANTHER" id="PTHR43133">
    <property type="entry name" value="RNA POLYMERASE ECF-TYPE SIGMA FACTO"/>
    <property type="match status" value="1"/>
</dbReference>
<dbReference type="Pfam" id="PF04542">
    <property type="entry name" value="Sigma70_r2"/>
    <property type="match status" value="1"/>
</dbReference>
<name>A0ABN8F573_9BACT</name>
<evidence type="ECO:0000256" key="2">
    <source>
        <dbReference type="ARBA" id="ARBA00023015"/>
    </source>
</evidence>
<gene>
    <name evidence="8" type="primary">sigR_1</name>
    <name evidence="8" type="ORF">LEM8419_00680</name>
</gene>
<dbReference type="Gene3D" id="1.10.10.10">
    <property type="entry name" value="Winged helix-like DNA-binding domain superfamily/Winged helix DNA-binding domain"/>
    <property type="match status" value="1"/>
</dbReference>
<dbReference type="InterPro" id="IPR013249">
    <property type="entry name" value="RNA_pol_sigma70_r4_t2"/>
</dbReference>
<feature type="domain" description="RNA polymerase sigma factor 70 region 4 type 2" evidence="7">
    <location>
        <begin position="105"/>
        <end position="157"/>
    </location>
</feature>
<evidence type="ECO:0000256" key="1">
    <source>
        <dbReference type="ARBA" id="ARBA00010641"/>
    </source>
</evidence>
<evidence type="ECO:0000256" key="5">
    <source>
        <dbReference type="ARBA" id="ARBA00023163"/>
    </source>
</evidence>
<evidence type="ECO:0000259" key="6">
    <source>
        <dbReference type="Pfam" id="PF04542"/>
    </source>
</evidence>
<comment type="similarity">
    <text evidence="1">Belongs to the sigma-70 factor family. ECF subfamily.</text>
</comment>
<organism evidence="8 9">
    <name type="scientific">Neolewinella maritima</name>
    <dbReference type="NCBI Taxonomy" id="1383882"/>
    <lineage>
        <taxon>Bacteria</taxon>
        <taxon>Pseudomonadati</taxon>
        <taxon>Bacteroidota</taxon>
        <taxon>Saprospiria</taxon>
        <taxon>Saprospirales</taxon>
        <taxon>Lewinellaceae</taxon>
        <taxon>Neolewinella</taxon>
    </lineage>
</organism>
<dbReference type="InterPro" id="IPR013324">
    <property type="entry name" value="RNA_pol_sigma_r3/r4-like"/>
</dbReference>
<keyword evidence="9" id="KW-1185">Reference proteome</keyword>
<dbReference type="SUPFAM" id="SSF88659">
    <property type="entry name" value="Sigma3 and sigma4 domains of RNA polymerase sigma factors"/>
    <property type="match status" value="1"/>
</dbReference>
<dbReference type="NCBIfam" id="TIGR02937">
    <property type="entry name" value="sigma70-ECF"/>
    <property type="match status" value="1"/>
</dbReference>
<dbReference type="InterPro" id="IPR039425">
    <property type="entry name" value="RNA_pol_sigma-70-like"/>
</dbReference>